<dbReference type="Gene3D" id="3.20.20.370">
    <property type="entry name" value="Glycoside hydrolase/deacetylase"/>
    <property type="match status" value="1"/>
</dbReference>
<dbReference type="InterPro" id="IPR052740">
    <property type="entry name" value="CE4"/>
</dbReference>
<keyword evidence="1 2" id="KW-1015">Disulfide bond</keyword>
<feature type="disulfide bond" evidence="2">
    <location>
        <begin position="138"/>
        <end position="153"/>
    </location>
</feature>
<dbReference type="Pfam" id="PF01607">
    <property type="entry name" value="CBM_14"/>
    <property type="match status" value="1"/>
</dbReference>
<dbReference type="KEGG" id="lsm:121130115"/>
<reference evidence="5" key="1">
    <citation type="submission" date="2014-05" db="EMBL/GenBank/DDBJ databases">
        <authorList>
            <person name="Chronopoulou M."/>
        </authorList>
    </citation>
    <scope>NUCLEOTIDE SEQUENCE</scope>
    <source>
        <tissue evidence="5">Whole organism</tissue>
    </source>
</reference>
<dbReference type="PROSITE" id="PS50068">
    <property type="entry name" value="LDLRA_2"/>
    <property type="match status" value="1"/>
</dbReference>
<dbReference type="InterPro" id="IPR036055">
    <property type="entry name" value="LDL_receptor-like_sf"/>
</dbReference>
<evidence type="ECO:0000256" key="2">
    <source>
        <dbReference type="PROSITE-ProRule" id="PRU00124"/>
    </source>
</evidence>
<dbReference type="InterPro" id="IPR002557">
    <property type="entry name" value="Chitin-bd_dom"/>
</dbReference>
<proteinExistence type="predicted"/>
<dbReference type="EMBL" id="HACA01020051">
    <property type="protein sequence ID" value="CDW37412.1"/>
    <property type="molecule type" value="Transcribed_RNA"/>
</dbReference>
<dbReference type="SUPFAM" id="SSF88713">
    <property type="entry name" value="Glycoside hydrolase/deacetylase"/>
    <property type="match status" value="1"/>
</dbReference>
<protein>
    <recommendedName>
        <fullName evidence="4">Chitin-binding type-2 domain-containing protein</fullName>
    </recommendedName>
</protein>
<dbReference type="Gene3D" id="4.10.400.10">
    <property type="entry name" value="Low-density Lipoprotein Receptor"/>
    <property type="match status" value="1"/>
</dbReference>
<dbReference type="Gene3D" id="2.170.140.10">
    <property type="entry name" value="Chitin binding domain"/>
    <property type="match status" value="1"/>
</dbReference>
<evidence type="ECO:0000256" key="1">
    <source>
        <dbReference type="ARBA" id="ARBA00023157"/>
    </source>
</evidence>
<evidence type="ECO:0000313" key="5">
    <source>
        <dbReference type="EMBL" id="CDW37412.1"/>
    </source>
</evidence>
<organism evidence="5">
    <name type="scientific">Lepeophtheirus salmonis</name>
    <name type="common">Salmon louse</name>
    <name type="synonym">Caligus salmonis</name>
    <dbReference type="NCBI Taxonomy" id="72036"/>
    <lineage>
        <taxon>Eukaryota</taxon>
        <taxon>Metazoa</taxon>
        <taxon>Ecdysozoa</taxon>
        <taxon>Arthropoda</taxon>
        <taxon>Crustacea</taxon>
        <taxon>Multicrustacea</taxon>
        <taxon>Hexanauplia</taxon>
        <taxon>Copepoda</taxon>
        <taxon>Siphonostomatoida</taxon>
        <taxon>Caligidae</taxon>
        <taxon>Lepeophtheirus</taxon>
    </lineage>
</organism>
<dbReference type="SMART" id="SM00192">
    <property type="entry name" value="LDLa"/>
    <property type="match status" value="1"/>
</dbReference>
<dbReference type="RefSeq" id="XP_040581762.1">
    <property type="nucleotide sequence ID" value="XM_040725828.2"/>
</dbReference>
<evidence type="ECO:0000256" key="3">
    <source>
        <dbReference type="SAM" id="SignalP"/>
    </source>
</evidence>
<feature type="signal peptide" evidence="3">
    <location>
        <begin position="1"/>
        <end position="19"/>
    </location>
</feature>
<sequence>MKMFARFLILALSFEFIVGANNNVPSSEEAIEELCSGRPSSEYFRLSTDGDCRAVYRCDSHGVGGSEVRLAEVKCPSGLSFDIGRQTCDWKNNVYDCDQLSKPRLSKPKLVTLEPLCSEGEDYIQCGSGECKIKTAYCDGTPDCNDGSDENVCSFNEDPNKVAECDLSQCVLPDCYCSADGTRIPGNTGEEDATDVNQTPQMIVLSFNGAVTGINAGIYDKIFNEERVNPNGCSVKGTFFVSHKFTNYSAVQELHRRGHDIGVFSISNKDNTKYWTEPEYDDWLSEMAGGRLIIESFSNITDGSVVGVRCPYLFTGGNTQFEVMADQFFAYDSSITAPLSNVPIWPYTLHYRIPHACTGSGHCPSRAYPIWELPINELDRRDDPDFDEILTGCSLVSSCSNIYEADQFKRLLQHNFNRHYSSNRAPLSLSFDASWLQSKKGFVNTLTKWMDETLSEKNDVYFVSQIQVIQWMQNPTTVTSLREFEEWKTACKVGGQPLCSLPNPCPLTTRELPGEVHRLHTCMSCPDNYPWVLDPTGKGFSLKK</sequence>
<dbReference type="FunFam" id="3.20.20.370:FF:000003">
    <property type="entry name" value="CLUMA_CG003232, isoform B"/>
    <property type="match status" value="1"/>
</dbReference>
<dbReference type="AlphaFoldDB" id="A0A0K2UHK3"/>
<evidence type="ECO:0000259" key="4">
    <source>
        <dbReference type="PROSITE" id="PS50940"/>
    </source>
</evidence>
<dbReference type="InterPro" id="IPR002172">
    <property type="entry name" value="LDrepeatLR_classA_rpt"/>
</dbReference>
<dbReference type="PANTHER" id="PTHR45985">
    <property type="match status" value="1"/>
</dbReference>
<feature type="chain" id="PRO_5005488742" description="Chitin-binding type-2 domain-containing protein" evidence="3">
    <location>
        <begin position="20"/>
        <end position="544"/>
    </location>
</feature>
<dbReference type="GO" id="GO:0005975">
    <property type="term" value="P:carbohydrate metabolic process"/>
    <property type="evidence" value="ECO:0007669"/>
    <property type="project" value="InterPro"/>
</dbReference>
<dbReference type="InterPro" id="IPR011330">
    <property type="entry name" value="Glyco_hydro/deAcase_b/a-brl"/>
</dbReference>
<dbReference type="Pfam" id="PF00057">
    <property type="entry name" value="Ldl_recept_a"/>
    <property type="match status" value="1"/>
</dbReference>
<dbReference type="InterPro" id="IPR036508">
    <property type="entry name" value="Chitin-bd_dom_sf"/>
</dbReference>
<dbReference type="GO" id="GO:0008061">
    <property type="term" value="F:chitin binding"/>
    <property type="evidence" value="ECO:0007669"/>
    <property type="project" value="InterPro"/>
</dbReference>
<dbReference type="SUPFAM" id="SSF57424">
    <property type="entry name" value="LDL receptor-like module"/>
    <property type="match status" value="1"/>
</dbReference>
<accession>A0A0K2UHK3</accession>
<feature type="disulfide bond" evidence="2">
    <location>
        <begin position="126"/>
        <end position="144"/>
    </location>
</feature>
<comment type="caution">
    <text evidence="2">Lacks conserved residue(s) required for the propagation of feature annotation.</text>
</comment>
<dbReference type="SUPFAM" id="SSF57625">
    <property type="entry name" value="Invertebrate chitin-binding proteins"/>
    <property type="match status" value="1"/>
</dbReference>
<dbReference type="GO" id="GO:0005576">
    <property type="term" value="C:extracellular region"/>
    <property type="evidence" value="ECO:0007669"/>
    <property type="project" value="InterPro"/>
</dbReference>
<dbReference type="CDD" id="cd00112">
    <property type="entry name" value="LDLa"/>
    <property type="match status" value="1"/>
</dbReference>
<keyword evidence="3" id="KW-0732">Signal</keyword>
<dbReference type="PROSITE" id="PS50940">
    <property type="entry name" value="CHIT_BIND_II"/>
    <property type="match status" value="1"/>
</dbReference>
<dbReference type="SMART" id="SM00494">
    <property type="entry name" value="ChtBD2"/>
    <property type="match status" value="1"/>
</dbReference>
<name>A0A0K2UHK3_LEPSM</name>
<dbReference type="GeneID" id="121130115"/>
<dbReference type="OrthoDB" id="504708at2759"/>
<feature type="domain" description="Chitin-binding type-2" evidence="4">
    <location>
        <begin position="32"/>
        <end position="99"/>
    </location>
</feature>
<dbReference type="PANTHER" id="PTHR45985:SF1">
    <property type="entry name" value="VERMIFORM, ISOFORM I"/>
    <property type="match status" value="1"/>
</dbReference>